<evidence type="ECO:0008006" key="4">
    <source>
        <dbReference type="Google" id="ProtNLM"/>
    </source>
</evidence>
<dbReference type="RefSeq" id="XP_036627520.1">
    <property type="nucleotide sequence ID" value="XM_036780137.1"/>
</dbReference>
<reference evidence="2" key="1">
    <citation type="submission" date="2019-07" db="EMBL/GenBank/DDBJ databases">
        <authorList>
            <person name="Palmer J.M."/>
        </authorList>
    </citation>
    <scope>NUCLEOTIDE SEQUENCE</scope>
    <source>
        <strain evidence="2">PC9</strain>
    </source>
</reference>
<dbReference type="VEuPathDB" id="FungiDB:PC9H_010644"/>
<dbReference type="Proteomes" id="UP000623687">
    <property type="component" value="Unassembled WGS sequence"/>
</dbReference>
<organism evidence="2 3">
    <name type="scientific">Pleurotus ostreatus</name>
    <name type="common">Oyster mushroom</name>
    <name type="synonym">White-rot fungus</name>
    <dbReference type="NCBI Taxonomy" id="5322"/>
    <lineage>
        <taxon>Eukaryota</taxon>
        <taxon>Fungi</taxon>
        <taxon>Dikarya</taxon>
        <taxon>Basidiomycota</taxon>
        <taxon>Agaricomycotina</taxon>
        <taxon>Agaricomycetes</taxon>
        <taxon>Agaricomycetidae</taxon>
        <taxon>Agaricales</taxon>
        <taxon>Pleurotineae</taxon>
        <taxon>Pleurotaceae</taxon>
        <taxon>Pleurotus</taxon>
    </lineage>
</organism>
<evidence type="ECO:0000313" key="3">
    <source>
        <dbReference type="Proteomes" id="UP000623687"/>
    </source>
</evidence>
<dbReference type="OrthoDB" id="2104739at2759"/>
<evidence type="ECO:0000256" key="1">
    <source>
        <dbReference type="SAM" id="MobiDB-lite"/>
    </source>
</evidence>
<comment type="caution">
    <text evidence="2">The sequence shown here is derived from an EMBL/GenBank/DDBJ whole genome shotgun (WGS) entry which is preliminary data.</text>
</comment>
<protein>
    <recommendedName>
        <fullName evidence="4">HNH nuclease domain-containing protein</fullName>
    </recommendedName>
</protein>
<sequence length="152" mass="16490">MLHSLGFCTVNNRPVKKYKGQTPDSSSHPSRPSFDEDAAALETAIQEAPRDHSTAKRHALIRDGYRCLITGRYDRAAEKKLDITPEELVAYGGLIATQCAHIIPIPASTHFDVNITRKPTPANIANPASGPIHVGLSMLGENTTTFKALSDN</sequence>
<evidence type="ECO:0000313" key="2">
    <source>
        <dbReference type="EMBL" id="KAF7422488.1"/>
    </source>
</evidence>
<dbReference type="AlphaFoldDB" id="A0A8H7DR90"/>
<name>A0A8H7DR90_PLEOS</name>
<keyword evidence="3" id="KW-1185">Reference proteome</keyword>
<dbReference type="EMBL" id="JACETU010000008">
    <property type="protein sequence ID" value="KAF7422488.1"/>
    <property type="molecule type" value="Genomic_DNA"/>
</dbReference>
<feature type="region of interest" description="Disordered" evidence="1">
    <location>
        <begin position="16"/>
        <end position="35"/>
    </location>
</feature>
<gene>
    <name evidence="2" type="ORF">PC9H_010644</name>
</gene>
<accession>A0A8H7DR90</accession>
<proteinExistence type="predicted"/>
<dbReference type="GeneID" id="59380462"/>